<keyword evidence="4" id="KW-0804">Transcription</keyword>
<evidence type="ECO:0000256" key="4">
    <source>
        <dbReference type="ARBA" id="ARBA00023163"/>
    </source>
</evidence>
<dbReference type="InterPro" id="IPR001471">
    <property type="entry name" value="AP2/ERF_dom"/>
</dbReference>
<keyword evidence="2" id="KW-0805">Transcription regulation</keyword>
<evidence type="ECO:0000256" key="1">
    <source>
        <dbReference type="ARBA" id="ARBA00004123"/>
    </source>
</evidence>
<evidence type="ECO:0000259" key="7">
    <source>
        <dbReference type="PROSITE" id="PS51032"/>
    </source>
</evidence>
<evidence type="ECO:0000256" key="3">
    <source>
        <dbReference type="ARBA" id="ARBA00023125"/>
    </source>
</evidence>
<reference evidence="8" key="1">
    <citation type="journal article" date="2018" name="DNA Res.">
        <title>Multiple hybrid de novo genome assembly of finger millet, an orphan allotetraploid crop.</title>
        <authorList>
            <person name="Hatakeyama M."/>
            <person name="Aluri S."/>
            <person name="Balachadran M.T."/>
            <person name="Sivarajan S.R."/>
            <person name="Patrignani A."/>
            <person name="Gruter S."/>
            <person name="Poveda L."/>
            <person name="Shimizu-Inatsugi R."/>
            <person name="Baeten J."/>
            <person name="Francoijs K.J."/>
            <person name="Nataraja K.N."/>
            <person name="Reddy Y.A.N."/>
            <person name="Phadnis S."/>
            <person name="Ravikumar R.L."/>
            <person name="Schlapbach R."/>
            <person name="Sreeman S.M."/>
            <person name="Shimizu K.K."/>
        </authorList>
    </citation>
    <scope>NUCLEOTIDE SEQUENCE</scope>
</reference>
<dbReference type="Gene3D" id="3.30.730.10">
    <property type="entry name" value="AP2/ERF domain"/>
    <property type="match status" value="1"/>
</dbReference>
<evidence type="ECO:0000256" key="2">
    <source>
        <dbReference type="ARBA" id="ARBA00023015"/>
    </source>
</evidence>
<dbReference type="EMBL" id="BQKI01000073">
    <property type="protein sequence ID" value="GJN17649.1"/>
    <property type="molecule type" value="Genomic_DNA"/>
</dbReference>
<evidence type="ECO:0000313" key="9">
    <source>
        <dbReference type="Proteomes" id="UP001054889"/>
    </source>
</evidence>
<proteinExistence type="predicted"/>
<dbReference type="GO" id="GO:0005634">
    <property type="term" value="C:nucleus"/>
    <property type="evidence" value="ECO:0007669"/>
    <property type="project" value="UniProtKB-SubCell"/>
</dbReference>
<dbReference type="PRINTS" id="PR00367">
    <property type="entry name" value="ETHRSPELEMNT"/>
</dbReference>
<dbReference type="InterPro" id="IPR016177">
    <property type="entry name" value="DNA-bd_dom_sf"/>
</dbReference>
<dbReference type="PANTHER" id="PTHR31190">
    <property type="entry name" value="DNA-BINDING DOMAIN"/>
    <property type="match status" value="1"/>
</dbReference>
<dbReference type="GO" id="GO:0003677">
    <property type="term" value="F:DNA binding"/>
    <property type="evidence" value="ECO:0007669"/>
    <property type="project" value="UniProtKB-KW"/>
</dbReference>
<keyword evidence="5" id="KW-0539">Nucleus</keyword>
<dbReference type="GO" id="GO:0009873">
    <property type="term" value="P:ethylene-activated signaling pathway"/>
    <property type="evidence" value="ECO:0007669"/>
    <property type="project" value="InterPro"/>
</dbReference>
<evidence type="ECO:0000313" key="8">
    <source>
        <dbReference type="EMBL" id="GJN17649.1"/>
    </source>
</evidence>
<gene>
    <name evidence="8" type="primary">gb04734</name>
    <name evidence="8" type="ORF">PR202_gb04734</name>
</gene>
<reference evidence="8" key="2">
    <citation type="submission" date="2021-12" db="EMBL/GenBank/DDBJ databases">
        <title>Resequencing data analysis of finger millet.</title>
        <authorList>
            <person name="Hatakeyama M."/>
            <person name="Aluri S."/>
            <person name="Balachadran M.T."/>
            <person name="Sivarajan S.R."/>
            <person name="Poveda L."/>
            <person name="Shimizu-Inatsugi R."/>
            <person name="Schlapbach R."/>
            <person name="Sreeman S.M."/>
            <person name="Shimizu K.K."/>
        </authorList>
    </citation>
    <scope>NUCLEOTIDE SEQUENCE</scope>
</reference>
<dbReference type="SMART" id="SM00380">
    <property type="entry name" value="AP2"/>
    <property type="match status" value="1"/>
</dbReference>
<protein>
    <recommendedName>
        <fullName evidence="7">AP2/ERF domain-containing protein</fullName>
    </recommendedName>
</protein>
<feature type="domain" description="AP2/ERF" evidence="7">
    <location>
        <begin position="220"/>
        <end position="278"/>
    </location>
</feature>
<organism evidence="8 9">
    <name type="scientific">Eleusine coracana subsp. coracana</name>
    <dbReference type="NCBI Taxonomy" id="191504"/>
    <lineage>
        <taxon>Eukaryota</taxon>
        <taxon>Viridiplantae</taxon>
        <taxon>Streptophyta</taxon>
        <taxon>Embryophyta</taxon>
        <taxon>Tracheophyta</taxon>
        <taxon>Spermatophyta</taxon>
        <taxon>Magnoliopsida</taxon>
        <taxon>Liliopsida</taxon>
        <taxon>Poales</taxon>
        <taxon>Poaceae</taxon>
        <taxon>PACMAD clade</taxon>
        <taxon>Chloridoideae</taxon>
        <taxon>Cynodonteae</taxon>
        <taxon>Eleusininae</taxon>
        <taxon>Eleusine</taxon>
    </lineage>
</organism>
<evidence type="ECO:0000256" key="5">
    <source>
        <dbReference type="ARBA" id="ARBA00023242"/>
    </source>
</evidence>
<dbReference type="CDD" id="cd00018">
    <property type="entry name" value="AP2"/>
    <property type="match status" value="1"/>
</dbReference>
<evidence type="ECO:0000256" key="6">
    <source>
        <dbReference type="SAM" id="MobiDB-lite"/>
    </source>
</evidence>
<dbReference type="InterPro" id="IPR044808">
    <property type="entry name" value="ERF_plant"/>
</dbReference>
<dbReference type="Pfam" id="PF00847">
    <property type="entry name" value="AP2"/>
    <property type="match status" value="1"/>
</dbReference>
<keyword evidence="3" id="KW-0238">DNA-binding</keyword>
<comment type="caution">
    <text evidence="8">The sequence shown here is derived from an EMBL/GenBank/DDBJ whole genome shotgun (WGS) entry which is preliminary data.</text>
</comment>
<accession>A0AAV5E3N2</accession>
<dbReference type="SUPFAM" id="SSF54171">
    <property type="entry name" value="DNA-binding domain"/>
    <property type="match status" value="1"/>
</dbReference>
<dbReference type="GO" id="GO:0003700">
    <property type="term" value="F:DNA-binding transcription factor activity"/>
    <property type="evidence" value="ECO:0007669"/>
    <property type="project" value="InterPro"/>
</dbReference>
<dbReference type="PROSITE" id="PS51032">
    <property type="entry name" value="AP2_ERF"/>
    <property type="match status" value="1"/>
</dbReference>
<dbReference type="PANTHER" id="PTHR31190:SF173">
    <property type="entry name" value="PATHOGENESIS-RELATED GENES TRANSCRIPTIONAL ACTIVATOR PTI5"/>
    <property type="match status" value="1"/>
</dbReference>
<sequence>MRCLRMAPSVSPMVSHRSLRIHLPAMIGMILLLNPLPLTKNKLHKTNKKARKARKKAKKKKRFCIGSQIAQPTAPRLLRSSALVSSWSHDPRCWCLVEVQGQRINLAVQSPSACLSPCRSLVGVVVGMDTSLSLGGAAAAHGQYLPLNENDSLDMVLFDVLREASPPAFSVVISTPPSSSPPPPLRAISLAPGGAPRSGDGGKGGACSPTTARPATGRRHYRGVRRRPWGKYAAEIRDPARHGARLWLGTFGTAEEAAVAYDRAALRLRGAKALLNFPVQPVASCAAAAKQTGEGKLSA</sequence>
<dbReference type="Proteomes" id="UP001054889">
    <property type="component" value="Unassembled WGS sequence"/>
</dbReference>
<name>A0AAV5E3N2_ELECO</name>
<feature type="region of interest" description="Disordered" evidence="6">
    <location>
        <begin position="174"/>
        <end position="224"/>
    </location>
</feature>
<dbReference type="InterPro" id="IPR036955">
    <property type="entry name" value="AP2/ERF_dom_sf"/>
</dbReference>
<dbReference type="FunFam" id="3.30.730.10:FF:000001">
    <property type="entry name" value="Ethylene-responsive transcription factor 2"/>
    <property type="match status" value="1"/>
</dbReference>
<comment type="subcellular location">
    <subcellularLocation>
        <location evidence="1">Nucleus</location>
    </subcellularLocation>
</comment>
<dbReference type="AlphaFoldDB" id="A0AAV5E3N2"/>
<keyword evidence="9" id="KW-1185">Reference proteome</keyword>